<dbReference type="RefSeq" id="WP_352888877.1">
    <property type="nucleotide sequence ID" value="NZ_JBEPIJ010000007.1"/>
</dbReference>
<gene>
    <name evidence="5" type="ORF">ABSH63_08105</name>
</gene>
<dbReference type="PROSITE" id="PS00061">
    <property type="entry name" value="ADH_SHORT"/>
    <property type="match status" value="1"/>
</dbReference>
<dbReference type="SUPFAM" id="SSF51735">
    <property type="entry name" value="NAD(P)-binding Rossmann-fold domains"/>
    <property type="match status" value="1"/>
</dbReference>
<evidence type="ECO:0000313" key="6">
    <source>
        <dbReference type="Proteomes" id="UP001465331"/>
    </source>
</evidence>
<reference evidence="5 6" key="1">
    <citation type="submission" date="2024-06" db="EMBL/GenBank/DDBJ databases">
        <authorList>
            <person name="Li Z."/>
            <person name="Jiang Y."/>
        </authorList>
    </citation>
    <scope>NUCLEOTIDE SEQUENCE [LARGE SCALE GENOMIC DNA]</scope>
    <source>
        <strain evidence="5 6">HSW-8</strain>
    </source>
</reference>
<dbReference type="InterPro" id="IPR020904">
    <property type="entry name" value="Sc_DH/Rdtase_CS"/>
</dbReference>
<dbReference type="NCBIfam" id="NF004843">
    <property type="entry name" value="PRK06194.1"/>
    <property type="match status" value="1"/>
</dbReference>
<dbReference type="Pfam" id="PF00106">
    <property type="entry name" value="adh_short"/>
    <property type="match status" value="1"/>
</dbReference>
<evidence type="ECO:0000256" key="3">
    <source>
        <dbReference type="ARBA" id="ARBA00023002"/>
    </source>
</evidence>
<dbReference type="EMBL" id="JBEPIJ010000007">
    <property type="protein sequence ID" value="MES0873962.1"/>
    <property type="molecule type" value="Genomic_DNA"/>
</dbReference>
<dbReference type="Proteomes" id="UP001465331">
    <property type="component" value="Unassembled WGS sequence"/>
</dbReference>
<keyword evidence="6" id="KW-1185">Reference proteome</keyword>
<keyword evidence="2" id="KW-0521">NADP</keyword>
<comment type="caution">
    <text evidence="5">The sequence shown here is derived from an EMBL/GenBank/DDBJ whole genome shotgun (WGS) entry which is preliminary data.</text>
</comment>
<evidence type="ECO:0000256" key="1">
    <source>
        <dbReference type="ARBA" id="ARBA00006484"/>
    </source>
</evidence>
<dbReference type="InterPro" id="IPR036291">
    <property type="entry name" value="NAD(P)-bd_dom_sf"/>
</dbReference>
<accession>A0ABV2A9R8</accession>
<evidence type="ECO:0000313" key="5">
    <source>
        <dbReference type="EMBL" id="MES0873962.1"/>
    </source>
</evidence>
<evidence type="ECO:0000256" key="4">
    <source>
        <dbReference type="RuleBase" id="RU000363"/>
    </source>
</evidence>
<dbReference type="PRINTS" id="PR00081">
    <property type="entry name" value="GDHRDH"/>
</dbReference>
<sequence>MNALHDKVAVITGAASGFGRELALLCAGEGMRLVLADIDMAGLEATQARLPAGIEVLRQRVDVASAETVAALADATYARFGAAHLLFNNAGVAVAGPTWTTTRADWQWVLGVNLMGVVHGIQSFVPRMLAQGDECHVVNTASVAGLLSVPGSSVYCVSKHGVVTLSECLHHELRVANAKIGVSVLCPAFVPTGIADAARHRPAHLADTNPLAAPFEARVRKAVQSGKLSAADIARATIQAVKADRFYILTHPNIKPSIEARMRDILDERAPTNPMP</sequence>
<comment type="similarity">
    <text evidence="1 4">Belongs to the short-chain dehydrogenases/reductases (SDR) family.</text>
</comment>
<dbReference type="InterPro" id="IPR002347">
    <property type="entry name" value="SDR_fam"/>
</dbReference>
<protein>
    <submittedName>
        <fullName evidence="5">SDR family NAD(P)-dependent oxidoreductase</fullName>
    </submittedName>
</protein>
<keyword evidence="3" id="KW-0560">Oxidoreductase</keyword>
<dbReference type="Gene3D" id="3.40.50.720">
    <property type="entry name" value="NAD(P)-binding Rossmann-like Domain"/>
    <property type="match status" value="1"/>
</dbReference>
<evidence type="ECO:0000256" key="2">
    <source>
        <dbReference type="ARBA" id="ARBA00022857"/>
    </source>
</evidence>
<dbReference type="CDD" id="cd05233">
    <property type="entry name" value="SDR_c"/>
    <property type="match status" value="1"/>
</dbReference>
<name>A0ABV2A9R8_9GAMM</name>
<dbReference type="PRINTS" id="PR00080">
    <property type="entry name" value="SDRFAMILY"/>
</dbReference>
<dbReference type="PANTHER" id="PTHR43391:SF14">
    <property type="entry name" value="DEHYDROGENASE_REDUCTASE SDR FAMILY PROTEIN 7-LIKE"/>
    <property type="match status" value="1"/>
</dbReference>
<proteinExistence type="inferred from homology"/>
<organism evidence="5 6">
    <name type="scientific">Sinimarinibacterium thermocellulolyticum</name>
    <dbReference type="NCBI Taxonomy" id="3170016"/>
    <lineage>
        <taxon>Bacteria</taxon>
        <taxon>Pseudomonadati</taxon>
        <taxon>Pseudomonadota</taxon>
        <taxon>Gammaproteobacteria</taxon>
        <taxon>Nevskiales</taxon>
        <taxon>Nevskiaceae</taxon>
        <taxon>Sinimarinibacterium</taxon>
    </lineage>
</organism>
<dbReference type="PANTHER" id="PTHR43391">
    <property type="entry name" value="RETINOL DEHYDROGENASE-RELATED"/>
    <property type="match status" value="1"/>
</dbReference>